<evidence type="ECO:0000313" key="5">
    <source>
        <dbReference type="Proteomes" id="UP001152797"/>
    </source>
</evidence>
<protein>
    <submittedName>
        <fullName evidence="4">CS domain-containing protein</fullName>
    </submittedName>
</protein>
<gene>
    <name evidence="2" type="ORF">C1SCF055_LOCUS5937</name>
</gene>
<dbReference type="EMBL" id="CAMXCT020000369">
    <property type="protein sequence ID" value="CAL1131202.1"/>
    <property type="molecule type" value="Genomic_DNA"/>
</dbReference>
<evidence type="ECO:0000256" key="1">
    <source>
        <dbReference type="SAM" id="Phobius"/>
    </source>
</evidence>
<dbReference type="Proteomes" id="UP001152797">
    <property type="component" value="Unassembled WGS sequence"/>
</dbReference>
<dbReference type="AlphaFoldDB" id="A0A9P1FKZ0"/>
<proteinExistence type="predicted"/>
<comment type="caution">
    <text evidence="2">The sequence shown here is derived from an EMBL/GenBank/DDBJ whole genome shotgun (WGS) entry which is preliminary data.</text>
</comment>
<feature type="transmembrane region" description="Helical" evidence="1">
    <location>
        <begin position="160"/>
        <end position="181"/>
    </location>
</feature>
<keyword evidence="1" id="KW-1133">Transmembrane helix</keyword>
<organism evidence="2">
    <name type="scientific">Cladocopium goreaui</name>
    <dbReference type="NCBI Taxonomy" id="2562237"/>
    <lineage>
        <taxon>Eukaryota</taxon>
        <taxon>Sar</taxon>
        <taxon>Alveolata</taxon>
        <taxon>Dinophyceae</taxon>
        <taxon>Suessiales</taxon>
        <taxon>Symbiodiniaceae</taxon>
        <taxon>Cladocopium</taxon>
    </lineage>
</organism>
<reference evidence="2" key="1">
    <citation type="submission" date="2022-10" db="EMBL/GenBank/DDBJ databases">
        <authorList>
            <person name="Chen Y."/>
            <person name="Dougan E. K."/>
            <person name="Chan C."/>
            <person name="Rhodes N."/>
            <person name="Thang M."/>
        </authorList>
    </citation>
    <scope>NUCLEOTIDE SEQUENCE</scope>
</reference>
<keyword evidence="5" id="KW-1185">Reference proteome</keyword>
<reference evidence="3" key="2">
    <citation type="submission" date="2024-04" db="EMBL/GenBank/DDBJ databases">
        <authorList>
            <person name="Chen Y."/>
            <person name="Shah S."/>
            <person name="Dougan E. K."/>
            <person name="Thang M."/>
            <person name="Chan C."/>
        </authorList>
    </citation>
    <scope>NUCLEOTIDE SEQUENCE [LARGE SCALE GENOMIC DNA]</scope>
</reference>
<sequence>MALALPVKGSWLVRSFPKPRYASALPVANRQKVVRAVASPSTAVWAWPTLLVLGLNLGRLKRMFRPPGVQRLLWSSWLWVPLSLVTVFDTSGNAVGYPVFFAFVLTYMRDRNGVIAGDWKEAFATFALVVAALCVGVWVGDIPSYFLPIRRSWHLVVKLQRFKCLSICIWLWLLTLFFRVYRLVD</sequence>
<dbReference type="EMBL" id="CAMXCT030000369">
    <property type="protein sequence ID" value="CAL4765139.1"/>
    <property type="molecule type" value="Genomic_DNA"/>
</dbReference>
<feature type="transmembrane region" description="Helical" evidence="1">
    <location>
        <begin position="42"/>
        <end position="60"/>
    </location>
</feature>
<evidence type="ECO:0000313" key="3">
    <source>
        <dbReference type="EMBL" id="CAL1131202.1"/>
    </source>
</evidence>
<name>A0A9P1FKZ0_9DINO</name>
<dbReference type="EMBL" id="CAMXCT010000369">
    <property type="protein sequence ID" value="CAI3977827.1"/>
    <property type="molecule type" value="Genomic_DNA"/>
</dbReference>
<evidence type="ECO:0000313" key="4">
    <source>
        <dbReference type="EMBL" id="CAL4765139.1"/>
    </source>
</evidence>
<keyword evidence="1" id="KW-0812">Transmembrane</keyword>
<dbReference type="OrthoDB" id="423116at2759"/>
<accession>A0A9P1FKZ0</accession>
<evidence type="ECO:0000313" key="2">
    <source>
        <dbReference type="EMBL" id="CAI3977827.1"/>
    </source>
</evidence>
<keyword evidence="1" id="KW-0472">Membrane</keyword>
<feature type="transmembrane region" description="Helical" evidence="1">
    <location>
        <begin position="122"/>
        <end position="140"/>
    </location>
</feature>